<feature type="transmembrane region" description="Helical" evidence="7">
    <location>
        <begin position="312"/>
        <end position="333"/>
    </location>
</feature>
<dbReference type="CDD" id="cd06173">
    <property type="entry name" value="MFS_MefA_like"/>
    <property type="match status" value="1"/>
</dbReference>
<keyword evidence="2" id="KW-1003">Cell membrane</keyword>
<feature type="region of interest" description="Disordered" evidence="6">
    <location>
        <begin position="35"/>
        <end position="58"/>
    </location>
</feature>
<name>A0A1H3USR1_9ACTN</name>
<feature type="transmembrane region" description="Helical" evidence="7">
    <location>
        <begin position="441"/>
        <end position="461"/>
    </location>
</feature>
<feature type="transmembrane region" description="Helical" evidence="7">
    <location>
        <begin position="110"/>
        <end position="127"/>
    </location>
</feature>
<keyword evidence="10" id="KW-1185">Reference proteome</keyword>
<dbReference type="Proteomes" id="UP000199632">
    <property type="component" value="Unassembled WGS sequence"/>
</dbReference>
<evidence type="ECO:0000256" key="7">
    <source>
        <dbReference type="SAM" id="Phobius"/>
    </source>
</evidence>
<evidence type="ECO:0000256" key="4">
    <source>
        <dbReference type="ARBA" id="ARBA00022989"/>
    </source>
</evidence>
<feature type="transmembrane region" description="Helical" evidence="7">
    <location>
        <begin position="283"/>
        <end position="306"/>
    </location>
</feature>
<feature type="transmembrane region" description="Helical" evidence="7">
    <location>
        <begin position="345"/>
        <end position="365"/>
    </location>
</feature>
<organism evidence="9 10">
    <name type="scientific">Asanoa ishikariensis</name>
    <dbReference type="NCBI Taxonomy" id="137265"/>
    <lineage>
        <taxon>Bacteria</taxon>
        <taxon>Bacillati</taxon>
        <taxon>Actinomycetota</taxon>
        <taxon>Actinomycetes</taxon>
        <taxon>Micromonosporales</taxon>
        <taxon>Micromonosporaceae</taxon>
        <taxon>Asanoa</taxon>
    </lineage>
</organism>
<evidence type="ECO:0000256" key="6">
    <source>
        <dbReference type="SAM" id="MobiDB-lite"/>
    </source>
</evidence>
<dbReference type="PROSITE" id="PS50850">
    <property type="entry name" value="MFS"/>
    <property type="match status" value="1"/>
</dbReference>
<gene>
    <name evidence="9" type="ORF">SAMN05421684_8009</name>
</gene>
<evidence type="ECO:0000313" key="10">
    <source>
        <dbReference type="Proteomes" id="UP000199632"/>
    </source>
</evidence>
<protein>
    <submittedName>
        <fullName evidence="9">Predicted arabinose efflux permease, MFS family</fullName>
    </submittedName>
</protein>
<dbReference type="InterPro" id="IPR020846">
    <property type="entry name" value="MFS_dom"/>
</dbReference>
<dbReference type="STRING" id="137265.SAMN05421684_8009"/>
<dbReference type="EMBL" id="FNQB01000005">
    <property type="protein sequence ID" value="SDZ65368.1"/>
    <property type="molecule type" value="Genomic_DNA"/>
</dbReference>
<evidence type="ECO:0000313" key="9">
    <source>
        <dbReference type="EMBL" id="SDZ65368.1"/>
    </source>
</evidence>
<feature type="transmembrane region" description="Helical" evidence="7">
    <location>
        <begin position="78"/>
        <end position="98"/>
    </location>
</feature>
<feature type="transmembrane region" description="Helical" evidence="7">
    <location>
        <begin position="161"/>
        <end position="182"/>
    </location>
</feature>
<keyword evidence="4 7" id="KW-1133">Transmembrane helix</keyword>
<feature type="transmembrane region" description="Helical" evidence="7">
    <location>
        <begin position="371"/>
        <end position="394"/>
    </location>
</feature>
<sequence>MPHGRHGPLGDAGRANALLPRPVRRCGAFRMRSYDGDPVTNRDDLDLTEPPGPATIGPEPTSLWRNGDFLRFWTGESLSLLGTQVTNLALPLTAIYAFGASDEQIGLLRFLQLAPYLGLALLFGVWVDRSRRKPIMLAANLTRMVLLLLIPLLYWRDALSMTPLLVIACLIGCASVLFDVSWMSYVPTLVKEPTMYVEANAKMGISTSTAEVAGPGLAVLLVAALTAPIVLISQVLTYLVSVVTLLLIRTRESPPPPPGRARHLGRELRDGLTWVLRNPILRWLTFVGFCCNFSMITVWTMFLLYGTRDLQLASTTLGAITTASLGGLAGAVISRKVIERFRIGHVYLVSQSALLLGPALIAAAAGPRPLMVGMFILSFFTTHLGLGVAGVVVVSLQQTSTPQWMMGRMTAVFRTLLFGGGALGGLFAGMLSGAIGAHNALTVAAVGSAAVVVALVLSPVSRLRALPAPVRTTP</sequence>
<dbReference type="InterPro" id="IPR011701">
    <property type="entry name" value="MFS"/>
</dbReference>
<dbReference type="PANTHER" id="PTHR23513">
    <property type="entry name" value="INTEGRAL MEMBRANE EFFLUX PROTEIN-RELATED"/>
    <property type="match status" value="1"/>
</dbReference>
<feature type="compositionally biased region" description="Basic and acidic residues" evidence="6">
    <location>
        <begin position="35"/>
        <end position="45"/>
    </location>
</feature>
<dbReference type="AlphaFoldDB" id="A0A1H3USR1"/>
<dbReference type="PANTHER" id="PTHR23513:SF6">
    <property type="entry name" value="MAJOR FACILITATOR SUPERFAMILY ASSOCIATED DOMAIN-CONTAINING PROTEIN"/>
    <property type="match status" value="1"/>
</dbReference>
<dbReference type="GO" id="GO:0022857">
    <property type="term" value="F:transmembrane transporter activity"/>
    <property type="evidence" value="ECO:0007669"/>
    <property type="project" value="InterPro"/>
</dbReference>
<dbReference type="Pfam" id="PF07690">
    <property type="entry name" value="MFS_1"/>
    <property type="match status" value="1"/>
</dbReference>
<reference evidence="10" key="1">
    <citation type="submission" date="2016-10" db="EMBL/GenBank/DDBJ databases">
        <authorList>
            <person name="Varghese N."/>
            <person name="Submissions S."/>
        </authorList>
    </citation>
    <scope>NUCLEOTIDE SEQUENCE [LARGE SCALE GENOMIC DNA]</scope>
    <source>
        <strain evidence="10">DSM 44718</strain>
    </source>
</reference>
<evidence type="ECO:0000256" key="1">
    <source>
        <dbReference type="ARBA" id="ARBA00004651"/>
    </source>
</evidence>
<dbReference type="InterPro" id="IPR036259">
    <property type="entry name" value="MFS_trans_sf"/>
</dbReference>
<accession>A0A1H3USR1</accession>
<feature type="domain" description="Major facilitator superfamily (MFS) profile" evidence="8">
    <location>
        <begin position="280"/>
        <end position="474"/>
    </location>
</feature>
<feature type="transmembrane region" description="Helical" evidence="7">
    <location>
        <begin position="229"/>
        <end position="248"/>
    </location>
</feature>
<evidence type="ECO:0000256" key="2">
    <source>
        <dbReference type="ARBA" id="ARBA00022475"/>
    </source>
</evidence>
<feature type="transmembrane region" description="Helical" evidence="7">
    <location>
        <begin position="415"/>
        <end position="435"/>
    </location>
</feature>
<keyword evidence="5 7" id="KW-0472">Membrane</keyword>
<keyword evidence="3 7" id="KW-0812">Transmembrane</keyword>
<dbReference type="SUPFAM" id="SSF103473">
    <property type="entry name" value="MFS general substrate transporter"/>
    <property type="match status" value="1"/>
</dbReference>
<evidence type="ECO:0000256" key="5">
    <source>
        <dbReference type="ARBA" id="ARBA00023136"/>
    </source>
</evidence>
<proteinExistence type="predicted"/>
<dbReference type="Gene3D" id="1.20.1250.20">
    <property type="entry name" value="MFS general substrate transporter like domains"/>
    <property type="match status" value="1"/>
</dbReference>
<evidence type="ECO:0000256" key="3">
    <source>
        <dbReference type="ARBA" id="ARBA00022692"/>
    </source>
</evidence>
<comment type="subcellular location">
    <subcellularLocation>
        <location evidence="1">Cell membrane</location>
        <topology evidence="1">Multi-pass membrane protein</topology>
    </subcellularLocation>
</comment>
<dbReference type="GO" id="GO:0005886">
    <property type="term" value="C:plasma membrane"/>
    <property type="evidence" value="ECO:0007669"/>
    <property type="project" value="UniProtKB-SubCell"/>
</dbReference>
<evidence type="ECO:0000259" key="8">
    <source>
        <dbReference type="PROSITE" id="PS50850"/>
    </source>
</evidence>